<comment type="catalytic activity">
    <reaction evidence="9">
        <text>prostaglandin E1 + NAD(+) = 15-oxoprostaglandin E1 + NADH + H(+)</text>
        <dbReference type="Rhea" id="RHEA:16477"/>
        <dbReference type="ChEBI" id="CHEBI:15378"/>
        <dbReference type="ChEBI" id="CHEBI:57397"/>
        <dbReference type="ChEBI" id="CHEBI:57401"/>
        <dbReference type="ChEBI" id="CHEBI:57540"/>
        <dbReference type="ChEBI" id="CHEBI:57945"/>
    </reaction>
    <physiologicalReaction direction="left-to-right" evidence="9">
        <dbReference type="Rhea" id="RHEA:16478"/>
    </physiologicalReaction>
</comment>
<dbReference type="PRINTS" id="PR01167">
    <property type="entry name" value="INSADHFAMILY"/>
</dbReference>
<evidence type="ECO:0000256" key="11">
    <source>
        <dbReference type="ARBA" id="ARBA00048008"/>
    </source>
</evidence>
<organism evidence="22 23">
    <name type="scientific">Mytilus coruscus</name>
    <name type="common">Sea mussel</name>
    <dbReference type="NCBI Taxonomy" id="42192"/>
    <lineage>
        <taxon>Eukaryota</taxon>
        <taxon>Metazoa</taxon>
        <taxon>Spiralia</taxon>
        <taxon>Lophotrochozoa</taxon>
        <taxon>Mollusca</taxon>
        <taxon>Bivalvia</taxon>
        <taxon>Autobranchia</taxon>
        <taxon>Pteriomorphia</taxon>
        <taxon>Mytilida</taxon>
        <taxon>Mytiloidea</taxon>
        <taxon>Mytilidae</taxon>
        <taxon>Mytilinae</taxon>
        <taxon>Mytilus</taxon>
    </lineage>
</organism>
<comment type="similarity">
    <text evidence="1">Belongs to the short-chain dehydrogenases/reductases (SDR) family.</text>
</comment>
<dbReference type="GO" id="GO:0005737">
    <property type="term" value="C:cytoplasm"/>
    <property type="evidence" value="ECO:0007669"/>
    <property type="project" value="TreeGrafter"/>
</dbReference>
<dbReference type="EMBL" id="CACVKT020010330">
    <property type="protein sequence ID" value="CAC5425956.1"/>
    <property type="molecule type" value="Genomic_DNA"/>
</dbReference>
<dbReference type="EC" id="1.1.1.232" evidence="4"/>
<evidence type="ECO:0000256" key="2">
    <source>
        <dbReference type="ARBA" id="ARBA00023002"/>
    </source>
</evidence>
<comment type="catalytic activity">
    <reaction evidence="15">
        <text>resolvin D2 + NAD(+) = 7-oxoresolvin D2 + NADH + H(+)</text>
        <dbReference type="Rhea" id="RHEA:53584"/>
        <dbReference type="ChEBI" id="CHEBI:15378"/>
        <dbReference type="ChEBI" id="CHEBI:57540"/>
        <dbReference type="ChEBI" id="CHEBI:57945"/>
        <dbReference type="ChEBI" id="CHEBI:133367"/>
        <dbReference type="ChEBI" id="CHEBI:137497"/>
    </reaction>
    <physiologicalReaction direction="left-to-right" evidence="15">
        <dbReference type="Rhea" id="RHEA:53585"/>
    </physiologicalReaction>
</comment>
<keyword evidence="2 22" id="KW-0560">Oxidoreductase</keyword>
<dbReference type="Gene3D" id="3.40.50.720">
    <property type="entry name" value="NAD(P)-binding Rossmann-like Domain"/>
    <property type="match status" value="1"/>
</dbReference>
<dbReference type="SUPFAM" id="SSF51735">
    <property type="entry name" value="NAD(P)-binding Rossmann-fold domains"/>
    <property type="match status" value="1"/>
</dbReference>
<dbReference type="OrthoDB" id="37659at2759"/>
<evidence type="ECO:0000256" key="16">
    <source>
        <dbReference type="ARBA" id="ARBA00048535"/>
    </source>
</evidence>
<proteinExistence type="inferred from homology"/>
<evidence type="ECO:0000256" key="18">
    <source>
        <dbReference type="ARBA" id="ARBA00048739"/>
    </source>
</evidence>
<dbReference type="PROSITE" id="PS00061">
    <property type="entry name" value="ADH_SHORT"/>
    <property type="match status" value="1"/>
</dbReference>
<name>A0A6J8F2G2_MYTCO</name>
<evidence type="ECO:0000256" key="9">
    <source>
        <dbReference type="ARBA" id="ARBA00047325"/>
    </source>
</evidence>
<accession>A0A6J8F2G2</accession>
<dbReference type="GO" id="GO:0016404">
    <property type="term" value="F:15-hydroxyprostaglandin dehydrogenase (NAD+) activity"/>
    <property type="evidence" value="ECO:0007669"/>
    <property type="project" value="UniProtKB-EC"/>
</dbReference>
<dbReference type="InterPro" id="IPR036291">
    <property type="entry name" value="NAD(P)-bd_dom_sf"/>
</dbReference>
<evidence type="ECO:0000256" key="7">
    <source>
        <dbReference type="ARBA" id="ARBA00042026"/>
    </source>
</evidence>
<comment type="catalytic activity">
    <reaction evidence="14">
        <text>resolvin D1 + NAD(+) = 17-oxoresolvin D1 + NADH + H(+)</text>
        <dbReference type="Rhea" id="RHEA:50128"/>
        <dbReference type="ChEBI" id="CHEBI:15378"/>
        <dbReference type="ChEBI" id="CHEBI:57540"/>
        <dbReference type="ChEBI" id="CHEBI:57945"/>
        <dbReference type="ChEBI" id="CHEBI:132079"/>
        <dbReference type="ChEBI" id="CHEBI:132081"/>
    </reaction>
    <physiologicalReaction direction="left-to-right" evidence="14">
        <dbReference type="Rhea" id="RHEA:50129"/>
    </physiologicalReaction>
</comment>
<dbReference type="GO" id="GO:0047034">
    <property type="term" value="F:15-hydroxyicosatetraenoate dehydrogenase activity"/>
    <property type="evidence" value="ECO:0007669"/>
    <property type="project" value="UniProtKB-EC"/>
</dbReference>
<comment type="catalytic activity">
    <reaction evidence="18">
        <text>prostaglandin E2 + NAD(+) = 15-oxoprostaglandin E2 + NADH + H(+)</text>
        <dbReference type="Rhea" id="RHEA:11876"/>
        <dbReference type="ChEBI" id="CHEBI:15378"/>
        <dbReference type="ChEBI" id="CHEBI:57400"/>
        <dbReference type="ChEBI" id="CHEBI:57540"/>
        <dbReference type="ChEBI" id="CHEBI:57945"/>
        <dbReference type="ChEBI" id="CHEBI:606564"/>
        <dbReference type="EC" id="1.1.1.141"/>
    </reaction>
    <physiologicalReaction direction="left-to-right" evidence="18">
        <dbReference type="Rhea" id="RHEA:11877"/>
    </physiologicalReaction>
</comment>
<dbReference type="Pfam" id="PF00106">
    <property type="entry name" value="adh_short"/>
    <property type="match status" value="1"/>
</dbReference>
<dbReference type="PRINTS" id="PR00080">
    <property type="entry name" value="SDRFAMILY"/>
</dbReference>
<comment type="catalytic activity">
    <reaction evidence="11">
        <text>14-hydroxy-(4Z,7Z,10Z,12E,16Z,19Z)-docosahexaenoate + NAD(+) = 14-oxo-(4Z,7Z,10Z,12E,16Z,19Z)-docosahexaenoate + NADH + H(+)</text>
        <dbReference type="Rhea" id="RHEA:48952"/>
        <dbReference type="ChEBI" id="CHEBI:15378"/>
        <dbReference type="ChEBI" id="CHEBI:57540"/>
        <dbReference type="ChEBI" id="CHEBI:57945"/>
        <dbReference type="ChEBI" id="CHEBI:90866"/>
        <dbReference type="ChEBI" id="CHEBI:90867"/>
    </reaction>
    <physiologicalReaction direction="left-to-right" evidence="11">
        <dbReference type="Rhea" id="RHEA:48953"/>
    </physiologicalReaction>
</comment>
<evidence type="ECO:0000256" key="14">
    <source>
        <dbReference type="ARBA" id="ARBA00048170"/>
    </source>
</evidence>
<dbReference type="PANTHER" id="PTHR44229">
    <property type="entry name" value="15-HYDROXYPROSTAGLANDIN DEHYDROGENASE [NAD(+)]"/>
    <property type="match status" value="1"/>
</dbReference>
<keyword evidence="23" id="KW-1185">Reference proteome</keyword>
<evidence type="ECO:0000256" key="5">
    <source>
        <dbReference type="ARBA" id="ARBA00040276"/>
    </source>
</evidence>
<dbReference type="Proteomes" id="UP000507470">
    <property type="component" value="Unassembled WGS sequence"/>
</dbReference>
<evidence type="ECO:0000256" key="3">
    <source>
        <dbReference type="ARBA" id="ARBA00038968"/>
    </source>
</evidence>
<evidence type="ECO:0000256" key="21">
    <source>
        <dbReference type="ARBA" id="ARBA00049188"/>
    </source>
</evidence>
<comment type="catalytic activity">
    <reaction evidence="19">
        <text>resolvin D2 + NAD(+) = 16-oxoresolvin D2 + NADH + H(+)</text>
        <dbReference type="Rhea" id="RHEA:53588"/>
        <dbReference type="ChEBI" id="CHEBI:15378"/>
        <dbReference type="ChEBI" id="CHEBI:57540"/>
        <dbReference type="ChEBI" id="CHEBI:57945"/>
        <dbReference type="ChEBI" id="CHEBI:133367"/>
        <dbReference type="ChEBI" id="CHEBI:137498"/>
    </reaction>
    <physiologicalReaction direction="left-to-right" evidence="19">
        <dbReference type="Rhea" id="RHEA:53589"/>
    </physiologicalReaction>
</comment>
<evidence type="ECO:0000256" key="13">
    <source>
        <dbReference type="ARBA" id="ARBA00048144"/>
    </source>
</evidence>
<evidence type="ECO:0000256" key="19">
    <source>
        <dbReference type="ARBA" id="ARBA00048921"/>
    </source>
</evidence>
<comment type="catalytic activity">
    <reaction evidence="16">
        <text>lipoxin A4 + NAD(+) = 15-oxo-(5S,6R)-dihydroxy-(7E,9E,11Z,13E)-eicosatetraenoate + NADH + H(+)</text>
        <dbReference type="Rhea" id="RHEA:41572"/>
        <dbReference type="ChEBI" id="CHEBI:15378"/>
        <dbReference type="ChEBI" id="CHEBI:57540"/>
        <dbReference type="ChEBI" id="CHEBI:57945"/>
        <dbReference type="ChEBI" id="CHEBI:67026"/>
        <dbReference type="ChEBI" id="CHEBI:78311"/>
    </reaction>
    <physiologicalReaction direction="left-to-right" evidence="16">
        <dbReference type="Rhea" id="RHEA:41573"/>
    </physiologicalReaction>
</comment>
<reference evidence="22 23" key="1">
    <citation type="submission" date="2020-06" db="EMBL/GenBank/DDBJ databases">
        <authorList>
            <person name="Li R."/>
            <person name="Bekaert M."/>
        </authorList>
    </citation>
    <scope>NUCLEOTIDE SEQUENCE [LARGE SCALE GENOMIC DNA]</scope>
    <source>
        <strain evidence="23">wild</strain>
    </source>
</reference>
<evidence type="ECO:0000256" key="4">
    <source>
        <dbReference type="ARBA" id="ARBA00039060"/>
    </source>
</evidence>
<evidence type="ECO:0000313" key="23">
    <source>
        <dbReference type="Proteomes" id="UP000507470"/>
    </source>
</evidence>
<dbReference type="InterPro" id="IPR020904">
    <property type="entry name" value="Sc_DH/Rdtase_CS"/>
</dbReference>
<dbReference type="PANTHER" id="PTHR44229:SF4">
    <property type="entry name" value="15-HYDROXYPROSTAGLANDIN DEHYDROGENASE [NAD(+)]"/>
    <property type="match status" value="1"/>
</dbReference>
<comment type="catalytic activity">
    <reaction evidence="20">
        <text>(15S)-hydroxy-(5Z,8Z,11Z,13E)-eicosatetraenoate + NAD(+) = 15-oxo-(5Z,8Z,11Z,13E)-eicosatetraenoate + NADH + H(+)</text>
        <dbReference type="Rhea" id="RHEA:23260"/>
        <dbReference type="ChEBI" id="CHEBI:15378"/>
        <dbReference type="ChEBI" id="CHEBI:57409"/>
        <dbReference type="ChEBI" id="CHEBI:57410"/>
        <dbReference type="ChEBI" id="CHEBI:57540"/>
        <dbReference type="ChEBI" id="CHEBI:57945"/>
        <dbReference type="EC" id="1.1.1.232"/>
    </reaction>
    <physiologicalReaction direction="left-to-right" evidence="20">
        <dbReference type="Rhea" id="RHEA:23261"/>
    </physiologicalReaction>
</comment>
<evidence type="ECO:0000256" key="12">
    <source>
        <dbReference type="ARBA" id="ARBA00048140"/>
    </source>
</evidence>
<comment type="catalytic activity">
    <reaction evidence="13">
        <text>(11R)-hydroxy-(5Z,8Z,12E,14Z)-eicosatetraenoate + NAD(+) = 11-oxo-(5Z,8Z,12E,14Z)-eicosatetraenoate + NADH + H(+)</text>
        <dbReference type="Rhea" id="RHEA:48640"/>
        <dbReference type="ChEBI" id="CHEBI:15378"/>
        <dbReference type="ChEBI" id="CHEBI:57540"/>
        <dbReference type="ChEBI" id="CHEBI:57945"/>
        <dbReference type="ChEBI" id="CHEBI:78836"/>
        <dbReference type="ChEBI" id="CHEBI:90697"/>
    </reaction>
    <physiologicalReaction direction="left-to-right" evidence="13">
        <dbReference type="Rhea" id="RHEA:48641"/>
    </physiologicalReaction>
</comment>
<comment type="catalytic activity">
    <reaction evidence="12">
        <text>15-oxo-(5S,6R)-dihydroxy-(7E,9E,11Z)-eicosatrienoate + NADH + H(+) = (5S,6R,15S)-trihydroxy-(7E,9E,11Z)-eicosatrienoate + NAD(+)</text>
        <dbReference type="Rhea" id="RHEA:41596"/>
        <dbReference type="ChEBI" id="CHEBI:15378"/>
        <dbReference type="ChEBI" id="CHEBI:57540"/>
        <dbReference type="ChEBI" id="CHEBI:57945"/>
        <dbReference type="ChEBI" id="CHEBI:78325"/>
        <dbReference type="ChEBI" id="CHEBI:78329"/>
    </reaction>
    <physiologicalReaction direction="left-to-right" evidence="12">
        <dbReference type="Rhea" id="RHEA:41597"/>
    </physiologicalReaction>
</comment>
<comment type="catalytic activity">
    <reaction evidence="17">
        <text>prostaglandin A1 + NAD(+) = 15-oxo-prostaglandin A1 + NADH + H(+)</text>
        <dbReference type="Rhea" id="RHEA:41263"/>
        <dbReference type="ChEBI" id="CHEBI:15378"/>
        <dbReference type="ChEBI" id="CHEBI:57398"/>
        <dbReference type="ChEBI" id="CHEBI:57540"/>
        <dbReference type="ChEBI" id="CHEBI:57945"/>
        <dbReference type="ChEBI" id="CHEBI:85072"/>
    </reaction>
    <physiologicalReaction direction="left-to-right" evidence="17">
        <dbReference type="Rhea" id="RHEA:41264"/>
    </physiologicalReaction>
</comment>
<dbReference type="EC" id="1.1.1.141" evidence="3"/>
<evidence type="ECO:0000256" key="17">
    <source>
        <dbReference type="ARBA" id="ARBA00048611"/>
    </source>
</evidence>
<dbReference type="InterPro" id="IPR002347">
    <property type="entry name" value="SDR_fam"/>
</dbReference>
<gene>
    <name evidence="22" type="ORF">MCOR_57720</name>
</gene>
<comment type="catalytic activity">
    <reaction evidence="21">
        <text>resolvin E1 + NAD(+) = 18-oxo-resolvin E1 + NADH + H(+)</text>
        <dbReference type="Rhea" id="RHEA:49244"/>
        <dbReference type="ChEBI" id="CHEBI:15378"/>
        <dbReference type="ChEBI" id="CHEBI:57540"/>
        <dbReference type="ChEBI" id="CHEBI:57945"/>
        <dbReference type="ChEBI" id="CHEBI:91000"/>
        <dbReference type="ChEBI" id="CHEBI:91001"/>
    </reaction>
    <physiologicalReaction direction="left-to-right" evidence="21">
        <dbReference type="Rhea" id="RHEA:49245"/>
    </physiologicalReaction>
</comment>
<evidence type="ECO:0000313" key="22">
    <source>
        <dbReference type="EMBL" id="CAC5425956.1"/>
    </source>
</evidence>
<evidence type="ECO:0000256" key="10">
    <source>
        <dbReference type="ARBA" id="ARBA00047672"/>
    </source>
</evidence>
<evidence type="ECO:0000256" key="20">
    <source>
        <dbReference type="ARBA" id="ARBA00049151"/>
    </source>
</evidence>
<protein>
    <recommendedName>
        <fullName evidence="5">15-hydroxyprostaglandin dehydrogenase [NAD(+)]</fullName>
        <ecNumber evidence="3">1.1.1.141</ecNumber>
        <ecNumber evidence="4">1.1.1.232</ecNumber>
    </recommendedName>
    <alternativeName>
        <fullName evidence="7">Eicosanoid/docosanoid dehydrogenase [NAD(+)]</fullName>
    </alternativeName>
    <alternativeName>
        <fullName evidence="6">Prostaglandin dehydrogenase 1</fullName>
    </alternativeName>
</protein>
<dbReference type="AlphaFoldDB" id="A0A6J8F2G2"/>
<evidence type="ECO:0000256" key="6">
    <source>
        <dbReference type="ARBA" id="ARBA00041812"/>
    </source>
</evidence>
<comment type="function">
    <text evidence="8">Catalyzes the NAD-dependent dehydrogenation (oxidation) of a broad array of hydroxylated polyunsaturated fatty acids (mainly eicosanoids and docosanoids, including prostaglandins, lipoxins and resolvins), yielding their corresponding keto (oxo) metabolites. Decreases the levels of the pro-proliferative prostaglandins such as prostaglandin E2 (whose activity is increased in cancer because of an increase in the expression of cyclooxygenase 2) and generates oxo-fatty acid products that can profoundly influence cell function by abrogating pro-inflammatory cytokine expression. Converts resolvins E1, D1 and D2 to their oxo products, which represents a mode of resolvin inactivation. Resolvin E1 plays important roles during the resolution phase of acute inflammation, while resolvins D1 and D2 have a unique role in obesity-induced adipose inflammation.</text>
</comment>
<comment type="catalytic activity">
    <reaction evidence="10">
        <text>resolvin D1 + NAD(+) = 8-oxoresolvin D1 + NADH + H(+)</text>
        <dbReference type="Rhea" id="RHEA:50124"/>
        <dbReference type="ChEBI" id="CHEBI:15378"/>
        <dbReference type="ChEBI" id="CHEBI:57540"/>
        <dbReference type="ChEBI" id="CHEBI:57945"/>
        <dbReference type="ChEBI" id="CHEBI:132079"/>
        <dbReference type="ChEBI" id="CHEBI:132080"/>
    </reaction>
    <physiologicalReaction direction="left-to-right" evidence="10">
        <dbReference type="Rhea" id="RHEA:50125"/>
    </physiologicalReaction>
</comment>
<evidence type="ECO:0000256" key="1">
    <source>
        <dbReference type="ARBA" id="ARBA00006484"/>
    </source>
</evidence>
<sequence>MCKSHTHHTVQLLVSYTQESGLHGTNGLNLQTSYKNLSELRHSTAFCMAWRFYHLTRSKWTSSHAFHKKNLRNFQSMPARTATGAVYLILGALTIEAEIHKRQLSFLYNIVSCDNSTILDLVDRQLIMNMDNQQSFFCKVAGTLAMYDLPSIDSLKQQPPSKLKWKLSVKMALQKYWTKFFLEEIESKTTLVHLDRTLLKIGSVHPVWTSLSSTISDVKKGAVKNRLLTGTYLFESNKHKFSGGKESSLCRLCGTSNEDITHFLLLCPALHQQRKALFSNLKALVCLCDIDSEEGLKTLKRFQTTFGNENVMFVKCDVTDHDSFENVFKQAKRKFGVLDIVVNNAGLLAEDNMRKTMMVNSIGVIEGTQLATHYLNKESGGQGGVVVNISSTAGLTPVFYMPIYVASKYSIVGYTRSVSQNPANKERGMRYTCLCPAFTDTTMFDKKWSDEGEEPPPGFSEEEKKGALHLIEATGVNTVEEVVKGFMTLLEVDDNNGAVMTVTKKHGIQYRHGKPLSHKL</sequence>
<evidence type="ECO:0000256" key="8">
    <source>
        <dbReference type="ARBA" id="ARBA00045705"/>
    </source>
</evidence>
<evidence type="ECO:0000256" key="15">
    <source>
        <dbReference type="ARBA" id="ARBA00048393"/>
    </source>
</evidence>